<reference evidence="7" key="1">
    <citation type="submission" date="2019-12" db="EMBL/GenBank/DDBJ databases">
        <title>Genome sequencing and annotation of Brassica cretica.</title>
        <authorList>
            <person name="Studholme D.J."/>
            <person name="Sarris P."/>
        </authorList>
    </citation>
    <scope>NUCLEOTIDE SEQUENCE</scope>
    <source>
        <strain evidence="7">PFS-109/04</strain>
        <tissue evidence="7">Leaf</tissue>
    </source>
</reference>
<evidence type="ECO:0000313" key="8">
    <source>
        <dbReference type="Proteomes" id="UP000712600"/>
    </source>
</evidence>
<dbReference type="GO" id="GO:0005524">
    <property type="term" value="F:ATP binding"/>
    <property type="evidence" value="ECO:0007669"/>
    <property type="project" value="UniProtKB-KW"/>
</dbReference>
<evidence type="ECO:0000256" key="4">
    <source>
        <dbReference type="ARBA" id="ARBA00022777"/>
    </source>
</evidence>
<dbReference type="Gene3D" id="2.20.150.10">
    <property type="entry name" value="putative 5-dehydro-2- deoxygluconokinase"/>
    <property type="match status" value="1"/>
</dbReference>
<name>A0A8S9N0U4_BRACR</name>
<dbReference type="PANTHER" id="PTHR43085">
    <property type="entry name" value="HEXOKINASE FAMILY MEMBER"/>
    <property type="match status" value="1"/>
</dbReference>
<dbReference type="PANTHER" id="PTHR43085:SF21">
    <property type="entry name" value="FRUCTOKINASE-1-RELATED"/>
    <property type="match status" value="1"/>
</dbReference>
<dbReference type="GO" id="GO:0008865">
    <property type="term" value="F:fructokinase activity"/>
    <property type="evidence" value="ECO:0007669"/>
    <property type="project" value="TreeGrafter"/>
</dbReference>
<evidence type="ECO:0000256" key="5">
    <source>
        <dbReference type="ARBA" id="ARBA00022840"/>
    </source>
</evidence>
<protein>
    <recommendedName>
        <fullName evidence="6">Carbohydrate kinase PfkB domain-containing protein</fullName>
    </recommendedName>
</protein>
<keyword evidence="4" id="KW-0418">Kinase</keyword>
<feature type="domain" description="Carbohydrate kinase PfkB" evidence="6">
    <location>
        <begin position="2"/>
        <end position="60"/>
    </location>
</feature>
<dbReference type="GO" id="GO:0005829">
    <property type="term" value="C:cytosol"/>
    <property type="evidence" value="ECO:0007669"/>
    <property type="project" value="TreeGrafter"/>
</dbReference>
<evidence type="ECO:0000259" key="6">
    <source>
        <dbReference type="Pfam" id="PF00294"/>
    </source>
</evidence>
<dbReference type="EMBL" id="QGKX02002183">
    <property type="protein sequence ID" value="KAF3490015.1"/>
    <property type="molecule type" value="Genomic_DNA"/>
</dbReference>
<dbReference type="Pfam" id="PF00294">
    <property type="entry name" value="PfkB"/>
    <property type="match status" value="1"/>
</dbReference>
<dbReference type="GO" id="GO:0006000">
    <property type="term" value="P:fructose metabolic process"/>
    <property type="evidence" value="ECO:0007669"/>
    <property type="project" value="TreeGrafter"/>
</dbReference>
<dbReference type="InterPro" id="IPR029056">
    <property type="entry name" value="Ribokinase-like"/>
</dbReference>
<evidence type="ECO:0000256" key="2">
    <source>
        <dbReference type="ARBA" id="ARBA00022679"/>
    </source>
</evidence>
<dbReference type="SUPFAM" id="SSF53613">
    <property type="entry name" value="Ribokinase-like"/>
    <property type="match status" value="1"/>
</dbReference>
<evidence type="ECO:0000313" key="7">
    <source>
        <dbReference type="EMBL" id="KAF3490015.1"/>
    </source>
</evidence>
<proteinExistence type="inferred from homology"/>
<comment type="similarity">
    <text evidence="1">Belongs to the carbohydrate kinase PfkB family.</text>
</comment>
<evidence type="ECO:0000256" key="3">
    <source>
        <dbReference type="ARBA" id="ARBA00022741"/>
    </source>
</evidence>
<dbReference type="InterPro" id="IPR011611">
    <property type="entry name" value="PfkB_dom"/>
</dbReference>
<organism evidence="7 8">
    <name type="scientific">Brassica cretica</name>
    <name type="common">Mustard</name>
    <dbReference type="NCBI Taxonomy" id="69181"/>
    <lineage>
        <taxon>Eukaryota</taxon>
        <taxon>Viridiplantae</taxon>
        <taxon>Streptophyta</taxon>
        <taxon>Embryophyta</taxon>
        <taxon>Tracheophyta</taxon>
        <taxon>Spermatophyta</taxon>
        <taxon>Magnoliopsida</taxon>
        <taxon>eudicotyledons</taxon>
        <taxon>Gunneridae</taxon>
        <taxon>Pentapetalae</taxon>
        <taxon>rosids</taxon>
        <taxon>malvids</taxon>
        <taxon>Brassicales</taxon>
        <taxon>Brassicaceae</taxon>
        <taxon>Brassiceae</taxon>
        <taxon>Brassica</taxon>
    </lineage>
</organism>
<keyword evidence="2" id="KW-0808">Transferase</keyword>
<gene>
    <name evidence="7" type="ORF">F2Q69_00052383</name>
</gene>
<dbReference type="InterPro" id="IPR050306">
    <property type="entry name" value="PfkB_Carbo_kinase"/>
</dbReference>
<accession>A0A8S9N0U4</accession>
<keyword evidence="5" id="KW-0067">ATP-binding</keyword>
<dbReference type="Proteomes" id="UP000712600">
    <property type="component" value="Unassembled WGS sequence"/>
</dbReference>
<dbReference type="Gene3D" id="3.40.1190.20">
    <property type="match status" value="1"/>
</dbReference>
<dbReference type="InterPro" id="IPR023314">
    <property type="entry name" value="Myo_inos_IolC-like_sf"/>
</dbReference>
<comment type="caution">
    <text evidence="7">The sequence shown here is derived from an EMBL/GenBank/DDBJ whole genome shotgun (WGS) entry which is preliminary data.</text>
</comment>
<dbReference type="AlphaFoldDB" id="A0A8S9N0U4"/>
<sequence length="78" mass="8837">MLAGILRKNGVADQGFNFDTGARTALAFVTLKADGNREFMFYRNHSTDMLLRPDELNLELIRTEMNYIPPQGSSNNRT</sequence>
<keyword evidence="3" id="KW-0547">Nucleotide-binding</keyword>
<evidence type="ECO:0000256" key="1">
    <source>
        <dbReference type="ARBA" id="ARBA00010688"/>
    </source>
</evidence>